<evidence type="ECO:0000256" key="5">
    <source>
        <dbReference type="ARBA" id="ARBA00023002"/>
    </source>
</evidence>
<dbReference type="InterPro" id="IPR002937">
    <property type="entry name" value="Amino_oxidase"/>
</dbReference>
<dbReference type="Pfam" id="PF01593">
    <property type="entry name" value="Amino_oxidase"/>
    <property type="match status" value="1"/>
</dbReference>
<dbReference type="EMBL" id="CASHTH010002049">
    <property type="protein sequence ID" value="CAI8024053.1"/>
    <property type="molecule type" value="Genomic_DNA"/>
</dbReference>
<dbReference type="InterPro" id="IPR007526">
    <property type="entry name" value="SWIRM"/>
</dbReference>
<dbReference type="Gene3D" id="1.10.10.10">
    <property type="entry name" value="Winged helix-like DNA-binding domain superfamily/Winged helix DNA-binding domain"/>
    <property type="match status" value="1"/>
</dbReference>
<evidence type="ECO:0000313" key="9">
    <source>
        <dbReference type="Proteomes" id="UP001174909"/>
    </source>
</evidence>
<dbReference type="SUPFAM" id="SSF46689">
    <property type="entry name" value="Homeodomain-like"/>
    <property type="match status" value="1"/>
</dbReference>
<keyword evidence="4" id="KW-0274">FAD</keyword>
<evidence type="ECO:0000256" key="3">
    <source>
        <dbReference type="ARBA" id="ARBA00022630"/>
    </source>
</evidence>
<dbReference type="PANTHER" id="PTHR10742:SF410">
    <property type="entry name" value="LYSINE-SPECIFIC HISTONE DEMETHYLASE 2"/>
    <property type="match status" value="1"/>
</dbReference>
<evidence type="ECO:0000313" key="8">
    <source>
        <dbReference type="EMBL" id="CAI8024053.1"/>
    </source>
</evidence>
<reference evidence="8" key="1">
    <citation type="submission" date="2023-03" db="EMBL/GenBank/DDBJ databases">
        <authorList>
            <person name="Steffen K."/>
            <person name="Cardenas P."/>
        </authorList>
    </citation>
    <scope>NUCLEOTIDE SEQUENCE</scope>
</reference>
<dbReference type="GO" id="GO:0140682">
    <property type="term" value="F:FAD-dependent H3K4me/H3K4me3 demethylase activity"/>
    <property type="evidence" value="ECO:0007669"/>
    <property type="project" value="UniProtKB-ARBA"/>
</dbReference>
<comment type="caution">
    <text evidence="8">The sequence shown here is derived from an EMBL/GenBank/DDBJ whole genome shotgun (WGS) entry which is preliminary data.</text>
</comment>
<name>A0AA35WJS3_GEOBA</name>
<dbReference type="Gene3D" id="3.90.660.10">
    <property type="match status" value="1"/>
</dbReference>
<dbReference type="Proteomes" id="UP001174909">
    <property type="component" value="Unassembled WGS sequence"/>
</dbReference>
<evidence type="ECO:0000256" key="6">
    <source>
        <dbReference type="SAM" id="MobiDB-lite"/>
    </source>
</evidence>
<dbReference type="SUPFAM" id="SSF54373">
    <property type="entry name" value="FAD-linked reductases, C-terminal domain"/>
    <property type="match status" value="1"/>
</dbReference>
<dbReference type="InterPro" id="IPR009057">
    <property type="entry name" value="Homeodomain-like_sf"/>
</dbReference>
<dbReference type="InterPro" id="IPR036388">
    <property type="entry name" value="WH-like_DNA-bd_sf"/>
</dbReference>
<gene>
    <name evidence="8" type="ORF">GBAR_LOCUS14012</name>
</gene>
<keyword evidence="3" id="KW-0285">Flavoprotein</keyword>
<comment type="cofactor">
    <cofactor evidence="1">
        <name>FAD</name>
        <dbReference type="ChEBI" id="CHEBI:57692"/>
    </cofactor>
</comment>
<dbReference type="InterPro" id="IPR050281">
    <property type="entry name" value="Flavin_monoamine_oxidase"/>
</dbReference>
<feature type="compositionally biased region" description="Polar residues" evidence="6">
    <location>
        <begin position="499"/>
        <end position="523"/>
    </location>
</feature>
<dbReference type="SUPFAM" id="SSF51905">
    <property type="entry name" value="FAD/NAD(P)-binding domain"/>
    <property type="match status" value="1"/>
</dbReference>
<comment type="similarity">
    <text evidence="2">Belongs to the flavin monoamine oxidase family.</text>
</comment>
<feature type="domain" description="SWIRM" evidence="7">
    <location>
        <begin position="35"/>
        <end position="144"/>
    </location>
</feature>
<evidence type="ECO:0000256" key="2">
    <source>
        <dbReference type="ARBA" id="ARBA00005995"/>
    </source>
</evidence>
<keyword evidence="5" id="KW-0560">Oxidoreductase</keyword>
<protein>
    <submittedName>
        <fullName evidence="8">Lysine-specific histone demethylase 1B</fullName>
    </submittedName>
</protein>
<feature type="region of interest" description="Disordered" evidence="6">
    <location>
        <begin position="17"/>
        <end position="40"/>
    </location>
</feature>
<evidence type="ECO:0000256" key="1">
    <source>
        <dbReference type="ARBA" id="ARBA00001974"/>
    </source>
</evidence>
<dbReference type="InterPro" id="IPR036188">
    <property type="entry name" value="FAD/NAD-bd_sf"/>
</dbReference>
<dbReference type="AlphaFoldDB" id="A0AA35WJS3"/>
<accession>A0AA35WJS3</accession>
<feature type="region of interest" description="Disordered" evidence="6">
    <location>
        <begin position="492"/>
        <end position="523"/>
    </location>
</feature>
<keyword evidence="9" id="KW-1185">Reference proteome</keyword>
<evidence type="ECO:0000259" key="7">
    <source>
        <dbReference type="PROSITE" id="PS50934"/>
    </source>
</evidence>
<sequence length="594" mass="66369">MWNQRRKKIAWKTLVDKNGHHVPPLPPSSTSVHHPHEGPRAQAFTPDVMEPVEIRAFPQFYRVYETQGKWHCPRLEVYCLMRNIILGLWFQNCKSYLTDERCVEALSLRGLLRIWSSLHLSAVLHFLTLHGFVNHGFLDDIPRPLPFLQSDRKIRVLIIGAGTAGIAAANHLRNYGHTVRILEAQGELGGRVRDDFSLGPCVGMGAMFITGICNNPFTLLAEQLGIPLRVVDEDRCDLVTEGQGKVDGEADLQVEKHFNRTLDLLADWRIGQNWDVPLQSTFLSLPPFHTSCSLFYSLLCFFRPYLSLSLLHFLSFSPSLFFSINVNTNQPSCLSKLEELHTTVLSLEQVSQPYTAEEKSLLDFHYSNLEFACGAQLSQISSLNWDHNDTFSQFSGPHAILPTGYHAILTGMVRGIDIAYHTTVETVEVVGEGVRLGDQNGQFWEADKVAIRFSEPFWRQSLGNCDFFGRVASNTDSRGMFGMFYDMSSVWSPSNSDSVGTTSETKTEGPTSETRGPSVNSPTEGSFILLTTISGKALLWYHAASDGEIVDSCLKTLRLMFGTSAVLEVQGYQVSRWGSEPHVGMFLVSVGGHC</sequence>
<evidence type="ECO:0000256" key="4">
    <source>
        <dbReference type="ARBA" id="ARBA00022827"/>
    </source>
</evidence>
<dbReference type="Gene3D" id="3.50.50.60">
    <property type="entry name" value="FAD/NAD(P)-binding domain"/>
    <property type="match status" value="1"/>
</dbReference>
<organism evidence="8 9">
    <name type="scientific">Geodia barretti</name>
    <name type="common">Barrett's horny sponge</name>
    <dbReference type="NCBI Taxonomy" id="519541"/>
    <lineage>
        <taxon>Eukaryota</taxon>
        <taxon>Metazoa</taxon>
        <taxon>Porifera</taxon>
        <taxon>Demospongiae</taxon>
        <taxon>Heteroscleromorpha</taxon>
        <taxon>Tetractinellida</taxon>
        <taxon>Astrophorina</taxon>
        <taxon>Geodiidae</taxon>
        <taxon>Geodia</taxon>
    </lineage>
</organism>
<proteinExistence type="inferred from homology"/>
<dbReference type="PANTHER" id="PTHR10742">
    <property type="entry name" value="FLAVIN MONOAMINE OXIDASE"/>
    <property type="match status" value="1"/>
</dbReference>
<dbReference type="PROSITE" id="PS50934">
    <property type="entry name" value="SWIRM"/>
    <property type="match status" value="1"/>
</dbReference>